<feature type="domain" description="Treble clef zinc finger" evidence="1">
    <location>
        <begin position="110"/>
        <end position="166"/>
    </location>
</feature>
<comment type="caution">
    <text evidence="2">The sequence shown here is derived from an EMBL/GenBank/DDBJ whole genome shotgun (WGS) entry which is preliminary data.</text>
</comment>
<gene>
    <name evidence="2" type="ORF">GCM10009827_109940</name>
</gene>
<protein>
    <recommendedName>
        <fullName evidence="1">Treble clef zinc finger domain-containing protein</fullName>
    </recommendedName>
</protein>
<dbReference type="InterPro" id="IPR025487">
    <property type="entry name" value="DUF4379"/>
</dbReference>
<organism evidence="2 3">
    <name type="scientific">Dactylosporangium maewongense</name>
    <dbReference type="NCBI Taxonomy" id="634393"/>
    <lineage>
        <taxon>Bacteria</taxon>
        <taxon>Bacillati</taxon>
        <taxon>Actinomycetota</taxon>
        <taxon>Actinomycetes</taxon>
        <taxon>Micromonosporales</taxon>
        <taxon>Micromonosporaceae</taxon>
        <taxon>Dactylosporangium</taxon>
    </lineage>
</organism>
<dbReference type="PANTHER" id="PTHR37317">
    <property type="entry name" value="BLR8090 PROTEIN"/>
    <property type="match status" value="1"/>
</dbReference>
<dbReference type="PANTHER" id="PTHR37317:SF1">
    <property type="entry name" value="ZINC-RIBBON DOMAIN-CONTAINING PROTEIN-RELATED"/>
    <property type="match status" value="1"/>
</dbReference>
<feature type="domain" description="Treble clef zinc finger" evidence="1">
    <location>
        <begin position="49"/>
        <end position="85"/>
    </location>
</feature>
<evidence type="ECO:0000259" key="1">
    <source>
        <dbReference type="Pfam" id="PF14311"/>
    </source>
</evidence>
<dbReference type="Pfam" id="PF14311">
    <property type="entry name" value="DUF4379"/>
    <property type="match status" value="8"/>
</dbReference>
<feature type="domain" description="Treble clef zinc finger" evidence="1">
    <location>
        <begin position="337"/>
        <end position="391"/>
    </location>
</feature>
<reference evidence="2 3" key="1">
    <citation type="journal article" date="2019" name="Int. J. Syst. Evol. Microbiol.">
        <title>The Global Catalogue of Microorganisms (GCM) 10K type strain sequencing project: providing services to taxonomists for standard genome sequencing and annotation.</title>
        <authorList>
            <consortium name="The Broad Institute Genomics Platform"/>
            <consortium name="The Broad Institute Genome Sequencing Center for Infectious Disease"/>
            <person name="Wu L."/>
            <person name="Ma J."/>
        </authorList>
    </citation>
    <scope>NUCLEOTIDE SEQUENCE [LARGE SCALE GENOMIC DNA]</scope>
    <source>
        <strain evidence="2 3">JCM 15933</strain>
    </source>
</reference>
<sequence>MPPAEIVIPPCDSGDMTVKARVRVVDFRSDLFPELIEVEGWTGMLEGLPRGSKRNALWRCNSCGGEWWQSVVVRLRAAPGCKACRSALRRQLPPAPAPGRSLAEVMSDVAAEWVECLTYPTATPETTSAFSTAEVRWKCAACEHSWVSPVARRVTHNGSGCTPCANARRSAGNSRRIGARVADAHPEITASFVHWADPEDQTPLGEVSIRSDRVAWWRCTCGNTWHTRVRLRVGGSVCPRCRAANRPPRTTAPLRETHPAVAGLFVCNLSHPARTPDVLPKSAQDRCRWRCTACTNVWEQTVVKVVAARRPCPRCADSLKGAPAPGKSLADLFQREAKEFVTNLDRPDRIPSLLRPNAVDRCLWQCLECHHQWESTVTNRAAGKGCPACGRRRAVVSRRTLAAGASFRETHPELAALFVSNSTNPGRGPDGFTAGTNDMCVWRCPACQKTFERAVYTHATRGLCGPCGHAAVGVTRRRAPREKSLAIMLPKVAASFVENLSWPGHGPEALFQRSTAVCSWRCRCGATYEATVRQRTKSPEFGCGRCRRRGRSLLELEVAHLLATATGEQVEVDFPIDGGRAQAERIDLFLPVAGLYIDLDPAQWHSRPEQHAQDLRKSAIMAKLDVRYVRIRQAGTPPIPGETLVTGSKDSTEWFRVLAQWLSTQSRPCLPLSNAQIARCLQAARDEWKSLRDTPPDDSLASLFPDLAKELVENLSRPEMSSEWLPAGSGDRCHWRCISCQYEWRTLVVSRTRSKTGCPRCASQKRAYRTRLSGKAPRVRDVAPHLVAEVVEILDLDKSGDIEVGDLARGSSIRVLWKCQSCTHQWVATVADRTSGRGCRPCGIRRRSNAAPGQSLQDLFPDVARGFIANLDNPDRGPEQLGPGSQDRCRWRCPECGAETWEVTVQNRTSRQGCGGCRVRRVGRRRAI</sequence>
<proteinExistence type="predicted"/>
<dbReference type="Proteomes" id="UP001501470">
    <property type="component" value="Unassembled WGS sequence"/>
</dbReference>
<accession>A0ABN2D781</accession>
<feature type="domain" description="Treble clef zinc finger" evidence="1">
    <location>
        <begin position="494"/>
        <end position="549"/>
    </location>
</feature>
<feature type="domain" description="Treble clef zinc finger" evidence="1">
    <location>
        <begin position="798"/>
        <end position="843"/>
    </location>
</feature>
<name>A0ABN2D781_9ACTN</name>
<feature type="domain" description="Treble clef zinc finger" evidence="1">
    <location>
        <begin position="872"/>
        <end position="918"/>
    </location>
</feature>
<evidence type="ECO:0000313" key="2">
    <source>
        <dbReference type="EMBL" id="GAA1570112.1"/>
    </source>
</evidence>
<evidence type="ECO:0000313" key="3">
    <source>
        <dbReference type="Proteomes" id="UP001501470"/>
    </source>
</evidence>
<feature type="domain" description="Treble clef zinc finger" evidence="1">
    <location>
        <begin position="707"/>
        <end position="763"/>
    </location>
</feature>
<feature type="domain" description="Treble clef zinc finger" evidence="1">
    <location>
        <begin position="195"/>
        <end position="242"/>
    </location>
</feature>
<dbReference type="EMBL" id="BAAAQD010000043">
    <property type="protein sequence ID" value="GAA1570112.1"/>
    <property type="molecule type" value="Genomic_DNA"/>
</dbReference>
<keyword evidence="3" id="KW-1185">Reference proteome</keyword>